<sequence length="1115" mass="124841">MPCASGPLAPKHAERGRSSLLLLRFSSALPPSQSPSDARLSRSYSSVEALLIPSDTPAVLLMAPLTRATGPTGSAGFAPVNPFPSNGHEVIELDDDSDEDDDQAMDEDEDLDTNEEDEEDDEGEEDEDEEMDETEDGEDESQDDYGDETNGLNGSESPLDLAPAPNGHKTLNAPAPELFTSAGAQEALHPLRRTADRVTRQIEAFADKLDRFKQQGSRADEFGSYQAAYQLVKNYQTIAQDAINDISKQSTVRRAKLGWNSNRANGSAHDPKTEEELQRLHLEANTWQLLLNLISVNDPPSIASAKQAQETAFQKLHRYSSDREIWEQFLDADHYALECVIIMKWLELTAKTSAQDIDSVMAELEKQAERGEGLWTHGWLYTKEAIKGQKRLRAWPQPLEPNDPGIATSLLNSEKTEPLITQLDPDAITRQKHGLQKQDQFHERATWMACWKMLRQGKDWTRIREWAQARLENWRAVSLCGSSVDKKAHGERTPVDDSATRMMNFRSQNTWRAACSALARNQHAEDFERAVYGLLSGETDAALKVSQNWDDYIYVYFNKVVLSRYQGFCKQFQRKLTYSPTTPVAFVPEPAGYADVHKFVLYTKGNERVGVEARNPYRTIQAAIISKGYDNFFHSLAKAVSQAATTKTELTTFVPDLSPSNVEDSLLIAAEDDDALRIATHLYVIANSLGNVRTDTQFSDVAAVNVIGYIANLEEAGLVDLIPSYASLLPRNMPHSVLGQVLIEIVDPQERKLLVRLMDKHAIDIEAVLQDQWNWISDSVSSVEHQRSRKTYPKVVIRKDGVRELAPVKKDLIGTDLSGADERIIRSLEWLRYVDGQWGRICHLGAQLYKQFYLSGKFAAARELSHRMGLSDVSRELFGFDVTEFPVNIVDGLESSVIEPSSPTKRLFGSHRRSRSATNGVPSSGETNILIQQSRLMRELEELVLGFEALEAFAITYDKIDKTKHRRDSGTIHDLREALQEALDEIAVHVDAVLDEWLTIAAEENEQAQLEEIRNTYIPELFLDYHAALYYSARVLTSDNLVQCMNLGIQLAENEFLTRCFVTSRRMRELVEALALSSKAMVNTGADPGKKLLGGESLGLWNITVPEDGNLPGSD</sequence>
<gene>
    <name evidence="1" type="primary">NUP84</name>
    <name evidence="1" type="ORF">N8T08_000037</name>
</gene>
<dbReference type="Proteomes" id="UP001177260">
    <property type="component" value="Unassembled WGS sequence"/>
</dbReference>
<evidence type="ECO:0000313" key="2">
    <source>
        <dbReference type="Proteomes" id="UP001177260"/>
    </source>
</evidence>
<proteinExistence type="predicted"/>
<dbReference type="EMBL" id="JAOPJF010000001">
    <property type="protein sequence ID" value="KAK1150138.1"/>
    <property type="molecule type" value="Genomic_DNA"/>
</dbReference>
<organism evidence="1 2">
    <name type="scientific">Aspergillus melleus</name>
    <dbReference type="NCBI Taxonomy" id="138277"/>
    <lineage>
        <taxon>Eukaryota</taxon>
        <taxon>Fungi</taxon>
        <taxon>Dikarya</taxon>
        <taxon>Ascomycota</taxon>
        <taxon>Pezizomycotina</taxon>
        <taxon>Eurotiomycetes</taxon>
        <taxon>Eurotiomycetidae</taxon>
        <taxon>Eurotiales</taxon>
        <taxon>Aspergillaceae</taxon>
        <taxon>Aspergillus</taxon>
        <taxon>Aspergillus subgen. Circumdati</taxon>
    </lineage>
</organism>
<evidence type="ECO:0000313" key="1">
    <source>
        <dbReference type="EMBL" id="KAK1150138.1"/>
    </source>
</evidence>
<comment type="caution">
    <text evidence="1">The sequence shown here is derived from an EMBL/GenBank/DDBJ whole genome shotgun (WGS) entry which is preliminary data.</text>
</comment>
<keyword evidence="2" id="KW-1185">Reference proteome</keyword>
<reference evidence="1 2" key="1">
    <citation type="journal article" date="2023" name="ACS Omega">
        <title>Identification of the Neoaspergillic Acid Biosynthesis Gene Cluster by Establishing an In Vitro CRISPR-Ribonucleoprotein Genetic System in Aspergillus melleus.</title>
        <authorList>
            <person name="Yuan B."/>
            <person name="Grau M.F."/>
            <person name="Murata R.M."/>
            <person name="Torok T."/>
            <person name="Venkateswaran K."/>
            <person name="Stajich J.E."/>
            <person name="Wang C.C.C."/>
        </authorList>
    </citation>
    <scope>NUCLEOTIDE SEQUENCE [LARGE SCALE GENOMIC DNA]</scope>
    <source>
        <strain evidence="1 2">IMV 1140</strain>
    </source>
</reference>
<name>A0ACC3BH34_9EURO</name>
<protein>
    <submittedName>
        <fullName evidence="1">Nucleoporin nup84</fullName>
    </submittedName>
</protein>
<accession>A0ACC3BH34</accession>